<keyword evidence="3" id="KW-1185">Reference proteome</keyword>
<feature type="transmembrane region" description="Helical" evidence="1">
    <location>
        <begin position="125"/>
        <end position="144"/>
    </location>
</feature>
<dbReference type="EMBL" id="CP082275">
    <property type="protein sequence ID" value="USH01476.1"/>
    <property type="molecule type" value="Genomic_DNA"/>
</dbReference>
<evidence type="ECO:0000313" key="2">
    <source>
        <dbReference type="EMBL" id="USH01476.1"/>
    </source>
</evidence>
<dbReference type="Proteomes" id="UP001056255">
    <property type="component" value="Chromosome I"/>
</dbReference>
<sequence>MRVILNVEVLEGLKKERGFEFQRLVEFEDWCDQVQPLLAFNPQYEARFGRAKTSAGVSFRMGYANDAQTSIDECIGIVNQAIIAAKMSEEKVRDNNDKQTPEEVEVELPKKITVPWLAKNVEYKVWISLFTLIITVFLAGVKIGSSKFYLTHFSSKASQSTPTSVSPKNL</sequence>
<protein>
    <submittedName>
        <fullName evidence="2">Uncharacterized protein</fullName>
    </submittedName>
</protein>
<dbReference type="RefSeq" id="WP_251875797.1">
    <property type="nucleotide sequence ID" value="NZ_CP082275.1"/>
</dbReference>
<evidence type="ECO:0000256" key="1">
    <source>
        <dbReference type="SAM" id="Phobius"/>
    </source>
</evidence>
<accession>A0ABY4WSY5</accession>
<keyword evidence="1" id="KW-1133">Transmembrane helix</keyword>
<reference evidence="2" key="1">
    <citation type="submission" date="2021-08" db="EMBL/GenBank/DDBJ databases">
        <authorList>
            <person name="Sakaguchi M."/>
            <person name="Kikuchi T."/>
            <person name="Urbanczyk H."/>
        </authorList>
    </citation>
    <scope>NUCLEOTIDE SEQUENCE</scope>
    <source>
        <strain evidence="2">020920N</strain>
    </source>
</reference>
<proteinExistence type="predicted"/>
<organism evidence="2 3">
    <name type="scientific">Grimontia kaedaensis</name>
    <dbReference type="NCBI Taxonomy" id="2872157"/>
    <lineage>
        <taxon>Bacteria</taxon>
        <taxon>Pseudomonadati</taxon>
        <taxon>Pseudomonadota</taxon>
        <taxon>Gammaproteobacteria</taxon>
        <taxon>Vibrionales</taxon>
        <taxon>Vibrionaceae</taxon>
        <taxon>Grimontia</taxon>
    </lineage>
</organism>
<gene>
    <name evidence="2" type="ORF">K6Q96_11250</name>
</gene>
<evidence type="ECO:0000313" key="3">
    <source>
        <dbReference type="Proteomes" id="UP001056255"/>
    </source>
</evidence>
<keyword evidence="1" id="KW-0812">Transmembrane</keyword>
<keyword evidence="1" id="KW-0472">Membrane</keyword>
<name>A0ABY4WSY5_9GAMM</name>